<dbReference type="RefSeq" id="XP_065671704.1">
    <property type="nucleotide sequence ID" value="XM_065815632.1"/>
</dbReference>
<dbReference type="GeneID" id="136089580"/>
<protein>
    <submittedName>
        <fullName evidence="2">Uncharacterized protein LOC136089580</fullName>
    </submittedName>
</protein>
<sequence>MIVPSEFYFARKYNNFLEFREDYAVLSLQDFKLWNTVALTTFLSLRKKSINGSFDTLAARAFAAYEEGAEVDPVKEHIERSMNEYKQKLQTENEVLQDPIDWKTGWFNENDGLSSSLIYTLVIFHRFM</sequence>
<keyword evidence="1" id="KW-1185">Reference proteome</keyword>
<evidence type="ECO:0000313" key="1">
    <source>
        <dbReference type="Proteomes" id="UP001652625"/>
    </source>
</evidence>
<reference evidence="2" key="1">
    <citation type="submission" date="2025-08" db="UniProtKB">
        <authorList>
            <consortium name="RefSeq"/>
        </authorList>
    </citation>
    <scope>IDENTIFICATION</scope>
</reference>
<dbReference type="Proteomes" id="UP001652625">
    <property type="component" value="Chromosome 13"/>
</dbReference>
<gene>
    <name evidence="2" type="primary">LOC136089580</name>
</gene>
<name>A0ABM4DBF6_HYDVU</name>
<organism evidence="1 2">
    <name type="scientific">Hydra vulgaris</name>
    <name type="common">Hydra</name>
    <name type="synonym">Hydra attenuata</name>
    <dbReference type="NCBI Taxonomy" id="6087"/>
    <lineage>
        <taxon>Eukaryota</taxon>
        <taxon>Metazoa</taxon>
        <taxon>Cnidaria</taxon>
        <taxon>Hydrozoa</taxon>
        <taxon>Hydroidolina</taxon>
        <taxon>Anthoathecata</taxon>
        <taxon>Aplanulata</taxon>
        <taxon>Hydridae</taxon>
        <taxon>Hydra</taxon>
    </lineage>
</organism>
<proteinExistence type="predicted"/>
<accession>A0ABM4DBF6</accession>
<evidence type="ECO:0000313" key="2">
    <source>
        <dbReference type="RefSeq" id="XP_065671704.1"/>
    </source>
</evidence>